<evidence type="ECO:0000313" key="2">
    <source>
        <dbReference type="EMBL" id="KAF2692165.1"/>
    </source>
</evidence>
<dbReference type="Proteomes" id="UP000799291">
    <property type="component" value="Unassembled WGS sequence"/>
</dbReference>
<sequence>MGLDLSSRHTDRWTFPIDGGTSATRRGRQVGSPANCELKKLTPGYQSPAAEGAVNSVGERWSTCGSHGSPSPRNNLCMYPTSNGGVAEVMTLGFYHRPPPIEFGLLFRPSVVTMRSDNLEFTVYGYDVSGYGQYAYRRMLWELEQEFGQGYPAATAIS</sequence>
<dbReference type="EMBL" id="MU005569">
    <property type="protein sequence ID" value="KAF2692165.1"/>
    <property type="molecule type" value="Genomic_DNA"/>
</dbReference>
<feature type="compositionally biased region" description="Basic and acidic residues" evidence="1">
    <location>
        <begin position="1"/>
        <end position="12"/>
    </location>
</feature>
<feature type="region of interest" description="Disordered" evidence="1">
    <location>
        <begin position="1"/>
        <end position="31"/>
    </location>
</feature>
<gene>
    <name evidence="2" type="ORF">K458DRAFT_425963</name>
</gene>
<dbReference type="AlphaFoldDB" id="A0A6G1JPX5"/>
<protein>
    <submittedName>
        <fullName evidence="2">Uncharacterized protein</fullName>
    </submittedName>
</protein>
<keyword evidence="3" id="KW-1185">Reference proteome</keyword>
<proteinExistence type="predicted"/>
<name>A0A6G1JPX5_9PLEO</name>
<evidence type="ECO:0000256" key="1">
    <source>
        <dbReference type="SAM" id="MobiDB-lite"/>
    </source>
</evidence>
<evidence type="ECO:0000313" key="3">
    <source>
        <dbReference type="Proteomes" id="UP000799291"/>
    </source>
</evidence>
<organism evidence="2 3">
    <name type="scientific">Lentithecium fluviatile CBS 122367</name>
    <dbReference type="NCBI Taxonomy" id="1168545"/>
    <lineage>
        <taxon>Eukaryota</taxon>
        <taxon>Fungi</taxon>
        <taxon>Dikarya</taxon>
        <taxon>Ascomycota</taxon>
        <taxon>Pezizomycotina</taxon>
        <taxon>Dothideomycetes</taxon>
        <taxon>Pleosporomycetidae</taxon>
        <taxon>Pleosporales</taxon>
        <taxon>Massarineae</taxon>
        <taxon>Lentitheciaceae</taxon>
        <taxon>Lentithecium</taxon>
    </lineage>
</organism>
<accession>A0A6G1JPX5</accession>
<reference evidence="2" key="1">
    <citation type="journal article" date="2020" name="Stud. Mycol.">
        <title>101 Dothideomycetes genomes: a test case for predicting lifestyles and emergence of pathogens.</title>
        <authorList>
            <person name="Haridas S."/>
            <person name="Albert R."/>
            <person name="Binder M."/>
            <person name="Bloem J."/>
            <person name="Labutti K."/>
            <person name="Salamov A."/>
            <person name="Andreopoulos B."/>
            <person name="Baker S."/>
            <person name="Barry K."/>
            <person name="Bills G."/>
            <person name="Bluhm B."/>
            <person name="Cannon C."/>
            <person name="Castanera R."/>
            <person name="Culley D."/>
            <person name="Daum C."/>
            <person name="Ezra D."/>
            <person name="Gonzalez J."/>
            <person name="Henrissat B."/>
            <person name="Kuo A."/>
            <person name="Liang C."/>
            <person name="Lipzen A."/>
            <person name="Lutzoni F."/>
            <person name="Magnuson J."/>
            <person name="Mondo S."/>
            <person name="Nolan M."/>
            <person name="Ohm R."/>
            <person name="Pangilinan J."/>
            <person name="Park H.-J."/>
            <person name="Ramirez L."/>
            <person name="Alfaro M."/>
            <person name="Sun H."/>
            <person name="Tritt A."/>
            <person name="Yoshinaga Y."/>
            <person name="Zwiers L.-H."/>
            <person name="Turgeon B."/>
            <person name="Goodwin S."/>
            <person name="Spatafora J."/>
            <person name="Crous P."/>
            <person name="Grigoriev I."/>
        </authorList>
    </citation>
    <scope>NUCLEOTIDE SEQUENCE</scope>
    <source>
        <strain evidence="2">CBS 122367</strain>
    </source>
</reference>